<dbReference type="SUPFAM" id="SSF57424">
    <property type="entry name" value="LDL receptor-like module"/>
    <property type="match status" value="1"/>
</dbReference>
<dbReference type="GO" id="GO:0005886">
    <property type="term" value="C:plasma membrane"/>
    <property type="evidence" value="ECO:0007669"/>
    <property type="project" value="TreeGrafter"/>
</dbReference>
<dbReference type="Gene3D" id="4.10.400.10">
    <property type="entry name" value="Low-density Lipoprotein Receptor"/>
    <property type="match status" value="1"/>
</dbReference>
<gene>
    <name evidence="9" type="primary">jg21552</name>
    <name evidence="9" type="ORF">PAEG_LOCUS16249</name>
</gene>
<dbReference type="Proteomes" id="UP000838756">
    <property type="component" value="Unassembled WGS sequence"/>
</dbReference>
<feature type="disulfide bond" evidence="7">
    <location>
        <begin position="38"/>
        <end position="56"/>
    </location>
</feature>
<comment type="caution">
    <text evidence="7">Lacks conserved residue(s) required for the propagation of feature annotation.</text>
</comment>
<dbReference type="Pfam" id="PF00057">
    <property type="entry name" value="Ldl_recept_a"/>
    <property type="match status" value="1"/>
</dbReference>
<comment type="subcellular location">
    <subcellularLocation>
        <location evidence="1">Membrane</location>
        <topology evidence="1">Single-pass membrane protein</topology>
    </subcellularLocation>
</comment>
<dbReference type="FunFam" id="4.10.400.10:FF:000011">
    <property type="entry name" value="Low-density lipoprotein receptor-related protein 1"/>
    <property type="match status" value="1"/>
</dbReference>
<evidence type="ECO:0000313" key="10">
    <source>
        <dbReference type="Proteomes" id="UP000838756"/>
    </source>
</evidence>
<protein>
    <submittedName>
        <fullName evidence="9">Jg21552 protein</fullName>
    </submittedName>
</protein>
<dbReference type="OrthoDB" id="19606at2759"/>
<evidence type="ECO:0000256" key="1">
    <source>
        <dbReference type="ARBA" id="ARBA00004167"/>
    </source>
</evidence>
<reference evidence="9" key="1">
    <citation type="submission" date="2022-03" db="EMBL/GenBank/DDBJ databases">
        <authorList>
            <person name="Lindestad O."/>
        </authorList>
    </citation>
    <scope>NUCLEOTIDE SEQUENCE</scope>
</reference>
<dbReference type="InterPro" id="IPR050685">
    <property type="entry name" value="LDLR"/>
</dbReference>
<dbReference type="InterPro" id="IPR002172">
    <property type="entry name" value="LDrepeatLR_classA_rpt"/>
</dbReference>
<organism evidence="9 10">
    <name type="scientific">Pararge aegeria aegeria</name>
    <dbReference type="NCBI Taxonomy" id="348720"/>
    <lineage>
        <taxon>Eukaryota</taxon>
        <taxon>Metazoa</taxon>
        <taxon>Ecdysozoa</taxon>
        <taxon>Arthropoda</taxon>
        <taxon>Hexapoda</taxon>
        <taxon>Insecta</taxon>
        <taxon>Pterygota</taxon>
        <taxon>Neoptera</taxon>
        <taxon>Endopterygota</taxon>
        <taxon>Lepidoptera</taxon>
        <taxon>Glossata</taxon>
        <taxon>Ditrysia</taxon>
        <taxon>Papilionoidea</taxon>
        <taxon>Nymphalidae</taxon>
        <taxon>Satyrinae</taxon>
        <taxon>Satyrini</taxon>
        <taxon>Parargina</taxon>
        <taxon>Pararge</taxon>
    </lineage>
</organism>
<keyword evidence="2" id="KW-0812">Transmembrane</keyword>
<dbReference type="InterPro" id="IPR036055">
    <property type="entry name" value="LDL_receptor-like_sf"/>
</dbReference>
<proteinExistence type="predicted"/>
<comment type="caution">
    <text evidence="9">The sequence shown here is derived from an EMBL/GenBank/DDBJ whole genome shotgun (WGS) entry which is preliminary data.</text>
</comment>
<evidence type="ECO:0000256" key="7">
    <source>
        <dbReference type="PROSITE-ProRule" id="PRU00124"/>
    </source>
</evidence>
<dbReference type="GO" id="GO:0016192">
    <property type="term" value="P:vesicle-mediated transport"/>
    <property type="evidence" value="ECO:0007669"/>
    <property type="project" value="UniProtKB-ARBA"/>
</dbReference>
<evidence type="ECO:0000256" key="6">
    <source>
        <dbReference type="ARBA" id="ARBA00023157"/>
    </source>
</evidence>
<dbReference type="PROSITE" id="PS50068">
    <property type="entry name" value="LDLRA_2"/>
    <property type="match status" value="1"/>
</dbReference>
<dbReference type="CDD" id="cd00112">
    <property type="entry name" value="LDLa"/>
    <property type="match status" value="1"/>
</dbReference>
<keyword evidence="8" id="KW-0732">Signal</keyword>
<evidence type="ECO:0000256" key="3">
    <source>
        <dbReference type="ARBA" id="ARBA00022737"/>
    </source>
</evidence>
<sequence>MWWYLFFCVLYIKTNVVFSSNTTGAVPGNVCSLKQFQCANGRCIPMTWVCEGENDCGDNSDENIEECKKEVLLDELTDLNDFFGIRLGGTLDGLDSQISPTDGSGVR</sequence>
<dbReference type="EMBL" id="CAKXAJ010025439">
    <property type="protein sequence ID" value="CAH2239550.1"/>
    <property type="molecule type" value="Genomic_DNA"/>
</dbReference>
<evidence type="ECO:0000256" key="2">
    <source>
        <dbReference type="ARBA" id="ARBA00022692"/>
    </source>
</evidence>
<keyword evidence="6 7" id="KW-1015">Disulfide bond</keyword>
<keyword evidence="5" id="KW-0472">Membrane</keyword>
<keyword evidence="10" id="KW-1185">Reference proteome</keyword>
<evidence type="ECO:0000313" key="9">
    <source>
        <dbReference type="EMBL" id="CAH2239550.1"/>
    </source>
</evidence>
<feature type="disulfide bond" evidence="7">
    <location>
        <begin position="31"/>
        <end position="43"/>
    </location>
</feature>
<feature type="signal peptide" evidence="8">
    <location>
        <begin position="1"/>
        <end position="19"/>
    </location>
</feature>
<feature type="chain" id="PRO_5035865895" evidence="8">
    <location>
        <begin position="20"/>
        <end position="107"/>
    </location>
</feature>
<evidence type="ECO:0000256" key="4">
    <source>
        <dbReference type="ARBA" id="ARBA00022989"/>
    </source>
</evidence>
<evidence type="ECO:0000256" key="8">
    <source>
        <dbReference type="SAM" id="SignalP"/>
    </source>
</evidence>
<dbReference type="SMART" id="SM00192">
    <property type="entry name" value="LDLa"/>
    <property type="match status" value="1"/>
</dbReference>
<dbReference type="PANTHER" id="PTHR24270">
    <property type="entry name" value="LOW-DENSITY LIPOPROTEIN RECEPTOR-RELATED"/>
    <property type="match status" value="1"/>
</dbReference>
<evidence type="ECO:0000256" key="5">
    <source>
        <dbReference type="ARBA" id="ARBA00023136"/>
    </source>
</evidence>
<keyword evidence="4" id="KW-1133">Transmembrane helix</keyword>
<name>A0A8S4RRF6_9NEOP</name>
<accession>A0A8S4RRF6</accession>
<dbReference type="AlphaFoldDB" id="A0A8S4RRF6"/>
<keyword evidence="3" id="KW-0677">Repeat</keyword>